<protein>
    <recommendedName>
        <fullName evidence="1">CheW-like domain-containing protein</fullName>
    </recommendedName>
</protein>
<dbReference type="SMART" id="SM00260">
    <property type="entry name" value="CheW"/>
    <property type="match status" value="1"/>
</dbReference>
<comment type="caution">
    <text evidence="2">The sequence shown here is derived from an EMBL/GenBank/DDBJ whole genome shotgun (WGS) entry which is preliminary data.</text>
</comment>
<dbReference type="InterPro" id="IPR039315">
    <property type="entry name" value="CheW"/>
</dbReference>
<dbReference type="PANTHER" id="PTHR22617:SF23">
    <property type="entry name" value="CHEMOTAXIS PROTEIN CHEW"/>
    <property type="match status" value="1"/>
</dbReference>
<name>X0UVC3_9ZZZZ</name>
<dbReference type="GO" id="GO:0005829">
    <property type="term" value="C:cytosol"/>
    <property type="evidence" value="ECO:0007669"/>
    <property type="project" value="TreeGrafter"/>
</dbReference>
<feature type="domain" description="CheW-like" evidence="1">
    <location>
        <begin position="1"/>
        <end position="140"/>
    </location>
</feature>
<dbReference type="PANTHER" id="PTHR22617">
    <property type="entry name" value="CHEMOTAXIS SENSOR HISTIDINE KINASE-RELATED"/>
    <property type="match status" value="1"/>
</dbReference>
<organism evidence="2">
    <name type="scientific">marine sediment metagenome</name>
    <dbReference type="NCBI Taxonomy" id="412755"/>
    <lineage>
        <taxon>unclassified sequences</taxon>
        <taxon>metagenomes</taxon>
        <taxon>ecological metagenomes</taxon>
    </lineage>
</organism>
<dbReference type="GO" id="GO:0006935">
    <property type="term" value="P:chemotaxis"/>
    <property type="evidence" value="ECO:0007669"/>
    <property type="project" value="InterPro"/>
</dbReference>
<dbReference type="Pfam" id="PF01584">
    <property type="entry name" value="CheW"/>
    <property type="match status" value="1"/>
</dbReference>
<evidence type="ECO:0000313" key="2">
    <source>
        <dbReference type="EMBL" id="GAG09799.1"/>
    </source>
</evidence>
<reference evidence="2" key="1">
    <citation type="journal article" date="2014" name="Front. Microbiol.">
        <title>High frequency of phylogenetically diverse reductive dehalogenase-homologous genes in deep subseafloor sedimentary metagenomes.</title>
        <authorList>
            <person name="Kawai M."/>
            <person name="Futagami T."/>
            <person name="Toyoda A."/>
            <person name="Takaki Y."/>
            <person name="Nishi S."/>
            <person name="Hori S."/>
            <person name="Arai W."/>
            <person name="Tsubouchi T."/>
            <person name="Morono Y."/>
            <person name="Uchiyama I."/>
            <person name="Ito T."/>
            <person name="Fujiyama A."/>
            <person name="Inagaki F."/>
            <person name="Takami H."/>
        </authorList>
    </citation>
    <scope>NUCLEOTIDE SEQUENCE</scope>
    <source>
        <strain evidence="2">Expedition CK06-06</strain>
    </source>
</reference>
<dbReference type="PROSITE" id="PS50851">
    <property type="entry name" value="CHEW"/>
    <property type="match status" value="1"/>
</dbReference>
<evidence type="ECO:0000259" key="1">
    <source>
        <dbReference type="PROSITE" id="PS50851"/>
    </source>
</evidence>
<gene>
    <name evidence="2" type="ORF">S01H1_42820</name>
</gene>
<dbReference type="InterPro" id="IPR036061">
    <property type="entry name" value="CheW-like_dom_sf"/>
</dbReference>
<accession>X0UVC3</accession>
<dbReference type="InterPro" id="IPR002545">
    <property type="entry name" value="CheW-lke_dom"/>
</dbReference>
<dbReference type="Gene3D" id="2.40.50.180">
    <property type="entry name" value="CheA-289, Domain 4"/>
    <property type="match status" value="1"/>
</dbReference>
<dbReference type="GO" id="GO:0007165">
    <property type="term" value="P:signal transduction"/>
    <property type="evidence" value="ECO:0007669"/>
    <property type="project" value="InterPro"/>
</dbReference>
<dbReference type="EMBL" id="BARS01027248">
    <property type="protein sequence ID" value="GAG09799.1"/>
    <property type="molecule type" value="Genomic_DNA"/>
</dbReference>
<dbReference type="SUPFAM" id="SSF50341">
    <property type="entry name" value="CheW-like"/>
    <property type="match status" value="1"/>
</dbReference>
<dbReference type="AlphaFoldDB" id="X0UVC3"/>
<sequence>MELFVFKSAEEYLGIDAHYVYRVVEEIKITPVPMAPPYHLGLIYYRGELFEVIDIVGLLGSGKAEFKGNPRIILLKWSDKKLALIPDRISGLLWIEDGKGRGTIFTEGNHSVRLVTPEHIWSKLLKLPYGPSKISKDLQSGVG</sequence>
<proteinExistence type="predicted"/>